<accession>A0A8S9K9T4</accession>
<dbReference type="PANTHER" id="PTHR31307:SF40">
    <property type="entry name" value="TRIHELIX TRANSCRIPTION FACTOR ENAP1-RELATED"/>
    <property type="match status" value="1"/>
</dbReference>
<dbReference type="GO" id="GO:0005634">
    <property type="term" value="C:nucleus"/>
    <property type="evidence" value="ECO:0007669"/>
    <property type="project" value="TreeGrafter"/>
</dbReference>
<dbReference type="AlphaFoldDB" id="A0A8S9K9T4"/>
<evidence type="ECO:0000313" key="2">
    <source>
        <dbReference type="EMBL" id="KAF2590313.1"/>
    </source>
</evidence>
<feature type="region of interest" description="Disordered" evidence="1">
    <location>
        <begin position="65"/>
        <end position="84"/>
    </location>
</feature>
<feature type="compositionally biased region" description="Basic and acidic residues" evidence="1">
    <location>
        <begin position="581"/>
        <end position="592"/>
    </location>
</feature>
<reference evidence="2" key="1">
    <citation type="submission" date="2019-12" db="EMBL/GenBank/DDBJ databases">
        <title>Genome sequencing and annotation of Brassica cretica.</title>
        <authorList>
            <person name="Studholme D.J."/>
            <person name="Sarris P.F."/>
        </authorList>
    </citation>
    <scope>NUCLEOTIDE SEQUENCE</scope>
    <source>
        <strain evidence="2">PFS-102/07</strain>
        <tissue evidence="2">Leaf</tissue>
    </source>
</reference>
<gene>
    <name evidence="2" type="ORF">F2Q70_00038531</name>
</gene>
<protein>
    <submittedName>
        <fullName evidence="2">Uncharacterized protein</fullName>
    </submittedName>
</protein>
<sequence>MQPDIWEEWWRPACVLDMQPAMWSTRCRRACVRSHAKRHTGCHQPEADWLLSSINRHDLPSVSTHTDLSKAISKSPREGSVQLKTEKASSVQSTILYDCDAEALSRLFRPRPVSSFDDQVEVLFRVSTVPWVQISRSNARNSTGKSEELSRSLRRFCPSPDQSVEACQFLHGEADVLSKSISVQSSPVKSSIGFWLSLLRSTSCLSAKDSRMLNACLLIEVRQLLCFLDLVPSGFKETSYSLDQEHSERRGHGPWLSGYTDGVVTGSDPTVLGLSRAGRVSGRTGLGRRVNFMTLTGSSLARHVALPDHGVGLDGQSCSCLIVGWLVGLSSPTLGVDRPSVMFLFDCWPVDRPLPRTVQGCYRGRMIAPQTPIVLTYLLPPTMLQPHGSTSAKTNDLTSENVEMMMSIQEWTNEVQLCVTYEALNIAKYRFMCRAPFTIGDTTYLDDGIIEEQNLAAINGESSKPSGKMEKITVGDAEINCSGHVLREIFSEEKARSSFDLNVKPAAEVGGKDVHMNGGEAGVGNEARNEPQCGGSVNQGASDNIINLLTDITMEDQTSTLHNTFVVDVGKSSTGSTADDETSRRAPMEHALRRQPAHEGVGPGTGHVNHKSERRNQLDGSELTSSDLRMYNGLRYRLPHTLIQAFTSSPSLLPLSRIKAELASSNVAPHINGVSNVEDAIRRRDDSLEERTQALKNAAGSKSSGRSLDDDDVCDWGFVVRKKRIVDEVYPSGGEGSSCRELARVILKLGEVYERIEGAKQRMMVELEKHRMEVAKEIELQRMNMLMDM</sequence>
<dbReference type="EMBL" id="QGKY02000190">
    <property type="protein sequence ID" value="KAF2590313.1"/>
    <property type="molecule type" value="Genomic_DNA"/>
</dbReference>
<comment type="caution">
    <text evidence="2">The sequence shown here is derived from an EMBL/GenBank/DDBJ whole genome shotgun (WGS) entry which is preliminary data.</text>
</comment>
<name>A0A8S9K9T4_BRACR</name>
<dbReference type="GO" id="GO:0000976">
    <property type="term" value="F:transcription cis-regulatory region binding"/>
    <property type="evidence" value="ECO:0007669"/>
    <property type="project" value="TreeGrafter"/>
</dbReference>
<organism evidence="2">
    <name type="scientific">Brassica cretica</name>
    <name type="common">Mustard</name>
    <dbReference type="NCBI Taxonomy" id="69181"/>
    <lineage>
        <taxon>Eukaryota</taxon>
        <taxon>Viridiplantae</taxon>
        <taxon>Streptophyta</taxon>
        <taxon>Embryophyta</taxon>
        <taxon>Tracheophyta</taxon>
        <taxon>Spermatophyta</taxon>
        <taxon>Magnoliopsida</taxon>
        <taxon>eudicotyledons</taxon>
        <taxon>Gunneridae</taxon>
        <taxon>Pentapetalae</taxon>
        <taxon>rosids</taxon>
        <taxon>malvids</taxon>
        <taxon>Brassicales</taxon>
        <taxon>Brassicaceae</taxon>
        <taxon>Brassiceae</taxon>
        <taxon>Brassica</taxon>
    </lineage>
</organism>
<feature type="region of interest" description="Disordered" evidence="1">
    <location>
        <begin position="571"/>
        <end position="624"/>
    </location>
</feature>
<proteinExistence type="predicted"/>
<dbReference type="InterPro" id="IPR044823">
    <property type="entry name" value="ASIL1/2-like"/>
</dbReference>
<dbReference type="PANTHER" id="PTHR31307">
    <property type="entry name" value="TRIHELIX TRANSCRIPTION FACTOR ASIL2"/>
    <property type="match status" value="1"/>
</dbReference>
<evidence type="ECO:0000256" key="1">
    <source>
        <dbReference type="SAM" id="MobiDB-lite"/>
    </source>
</evidence>